<evidence type="ECO:0000256" key="2">
    <source>
        <dbReference type="ARBA" id="ARBA00023015"/>
    </source>
</evidence>
<dbReference type="Pfam" id="PF26575">
    <property type="entry name" value="HHO5_N"/>
    <property type="match status" value="1"/>
</dbReference>
<sequence>MVMAEWKQRRSDFISALEEERRKIQMFSRELPLCLQLVNEAIDNLERQVTSDEVFGEKSVMEKGASNCKQDWLRSAQLWSPAAADKLPAEGGTLRRPVAVNARRVGRAFQPFEKSKLMPAVLAPPETPAVSSTLGGRRDGGDDLEKKEVEEGRSLATAQSNRKQRRCWSPALHRKFLNALEQLGGSHSATPKQIREMMMVDGLTNDEVKSHLQKYRLHMRRPVVTVQSSSSNSTQNQPHFVLVGSIWVPPNEYAGMAAAPAAATAQQAEGSRAALNGIYSPVPSLPLEFGLEEEQPNKKQQTSKHPVMSLHSQQRCSQDDGSLVDDAATISNSSSTSFLSQTTSV</sequence>
<feature type="region of interest" description="Disordered" evidence="6">
    <location>
        <begin position="293"/>
        <end position="345"/>
    </location>
</feature>
<dbReference type="GO" id="GO:0005634">
    <property type="term" value="C:nucleus"/>
    <property type="evidence" value="ECO:0007669"/>
    <property type="project" value="UniProtKB-SubCell"/>
</dbReference>
<dbReference type="InterPro" id="IPR009057">
    <property type="entry name" value="Homeodomain-like_sf"/>
</dbReference>
<feature type="compositionally biased region" description="Polar residues" evidence="6">
    <location>
        <begin position="298"/>
        <end position="320"/>
    </location>
</feature>
<comment type="subcellular location">
    <subcellularLocation>
        <location evidence="1">Nucleus</location>
    </subcellularLocation>
</comment>
<dbReference type="AlphaFoldDB" id="A0AAV7G6Y7"/>
<keyword evidence="2" id="KW-0805">Transcription regulation</keyword>
<dbReference type="InterPro" id="IPR017930">
    <property type="entry name" value="Myb_dom"/>
</dbReference>
<accession>A0AAV7G6Y7</accession>
<dbReference type="GO" id="GO:0003677">
    <property type="term" value="F:DNA binding"/>
    <property type="evidence" value="ECO:0007669"/>
    <property type="project" value="UniProtKB-KW"/>
</dbReference>
<comment type="caution">
    <text evidence="8">The sequence shown here is derived from an EMBL/GenBank/DDBJ whole genome shotgun (WGS) entry which is preliminary data.</text>
</comment>
<dbReference type="InterPro" id="IPR044787">
    <property type="entry name" value="HHO5-like"/>
</dbReference>
<dbReference type="InterPro" id="IPR058673">
    <property type="entry name" value="HHO5-like_N"/>
</dbReference>
<dbReference type="Proteomes" id="UP000775213">
    <property type="component" value="Unassembled WGS sequence"/>
</dbReference>
<feature type="domain" description="HTH myb-type" evidence="7">
    <location>
        <begin position="160"/>
        <end position="220"/>
    </location>
</feature>
<dbReference type="NCBIfam" id="TIGR01557">
    <property type="entry name" value="myb_SHAQKYF"/>
    <property type="match status" value="1"/>
</dbReference>
<evidence type="ECO:0000256" key="1">
    <source>
        <dbReference type="ARBA" id="ARBA00004123"/>
    </source>
</evidence>
<feature type="region of interest" description="Disordered" evidence="6">
    <location>
        <begin position="123"/>
        <end position="163"/>
    </location>
</feature>
<dbReference type="PANTHER" id="PTHR31003">
    <property type="entry name" value="MYB FAMILY TRANSCRIPTION FACTOR"/>
    <property type="match status" value="1"/>
</dbReference>
<evidence type="ECO:0000256" key="5">
    <source>
        <dbReference type="ARBA" id="ARBA00023242"/>
    </source>
</evidence>
<dbReference type="SUPFAM" id="SSF46689">
    <property type="entry name" value="Homeodomain-like"/>
    <property type="match status" value="1"/>
</dbReference>
<evidence type="ECO:0000256" key="4">
    <source>
        <dbReference type="ARBA" id="ARBA00023163"/>
    </source>
</evidence>
<dbReference type="InterPro" id="IPR006447">
    <property type="entry name" value="Myb_dom_plants"/>
</dbReference>
<dbReference type="EMBL" id="JAGFBR010000012">
    <property type="protein sequence ID" value="KAH0457620.1"/>
    <property type="molecule type" value="Genomic_DNA"/>
</dbReference>
<feature type="compositionally biased region" description="Basic and acidic residues" evidence="6">
    <location>
        <begin position="136"/>
        <end position="153"/>
    </location>
</feature>
<keyword evidence="9" id="KW-1185">Reference proteome</keyword>
<keyword evidence="3" id="KW-0238">DNA-binding</keyword>
<evidence type="ECO:0000256" key="6">
    <source>
        <dbReference type="SAM" id="MobiDB-lite"/>
    </source>
</evidence>
<protein>
    <recommendedName>
        <fullName evidence="7">HTH myb-type domain-containing protein</fullName>
    </recommendedName>
</protein>
<keyword evidence="4" id="KW-0804">Transcription</keyword>
<dbReference type="PROSITE" id="PS51294">
    <property type="entry name" value="HTH_MYB"/>
    <property type="match status" value="1"/>
</dbReference>
<gene>
    <name evidence="8" type="ORF">IEQ34_012935</name>
</gene>
<reference evidence="8 9" key="1">
    <citation type="journal article" date="2021" name="Hortic Res">
        <title>Chromosome-scale assembly of the Dendrobium chrysotoxum genome enhances the understanding of orchid evolution.</title>
        <authorList>
            <person name="Zhang Y."/>
            <person name="Zhang G.Q."/>
            <person name="Zhang D."/>
            <person name="Liu X.D."/>
            <person name="Xu X.Y."/>
            <person name="Sun W.H."/>
            <person name="Yu X."/>
            <person name="Zhu X."/>
            <person name="Wang Z.W."/>
            <person name="Zhao X."/>
            <person name="Zhong W.Y."/>
            <person name="Chen H."/>
            <person name="Yin W.L."/>
            <person name="Huang T."/>
            <person name="Niu S.C."/>
            <person name="Liu Z.J."/>
        </authorList>
    </citation>
    <scope>NUCLEOTIDE SEQUENCE [LARGE SCALE GENOMIC DNA]</scope>
    <source>
        <strain evidence="8">Lindl</strain>
    </source>
</reference>
<dbReference type="Gene3D" id="1.10.10.60">
    <property type="entry name" value="Homeodomain-like"/>
    <property type="match status" value="1"/>
</dbReference>
<name>A0AAV7G6Y7_DENCH</name>
<dbReference type="PANTHER" id="PTHR31003:SF16">
    <property type="entry name" value="TRANSCRIPTION FACTOR HHO2"/>
    <property type="match status" value="1"/>
</dbReference>
<proteinExistence type="predicted"/>
<dbReference type="Pfam" id="PF00249">
    <property type="entry name" value="Myb_DNA-binding"/>
    <property type="match status" value="1"/>
</dbReference>
<evidence type="ECO:0000313" key="8">
    <source>
        <dbReference type="EMBL" id="KAH0457620.1"/>
    </source>
</evidence>
<evidence type="ECO:0000259" key="7">
    <source>
        <dbReference type="PROSITE" id="PS51294"/>
    </source>
</evidence>
<evidence type="ECO:0000313" key="9">
    <source>
        <dbReference type="Proteomes" id="UP000775213"/>
    </source>
</evidence>
<feature type="compositionally biased region" description="Low complexity" evidence="6">
    <location>
        <begin position="329"/>
        <end position="345"/>
    </location>
</feature>
<keyword evidence="5" id="KW-0539">Nucleus</keyword>
<dbReference type="FunFam" id="1.10.10.60:FF:000002">
    <property type="entry name" value="Myb family transcription factor"/>
    <property type="match status" value="1"/>
</dbReference>
<dbReference type="GO" id="GO:0003700">
    <property type="term" value="F:DNA-binding transcription factor activity"/>
    <property type="evidence" value="ECO:0007669"/>
    <property type="project" value="InterPro"/>
</dbReference>
<dbReference type="InterPro" id="IPR001005">
    <property type="entry name" value="SANT/Myb"/>
</dbReference>
<organism evidence="8 9">
    <name type="scientific">Dendrobium chrysotoxum</name>
    <name type="common">Orchid</name>
    <dbReference type="NCBI Taxonomy" id="161865"/>
    <lineage>
        <taxon>Eukaryota</taxon>
        <taxon>Viridiplantae</taxon>
        <taxon>Streptophyta</taxon>
        <taxon>Embryophyta</taxon>
        <taxon>Tracheophyta</taxon>
        <taxon>Spermatophyta</taxon>
        <taxon>Magnoliopsida</taxon>
        <taxon>Liliopsida</taxon>
        <taxon>Asparagales</taxon>
        <taxon>Orchidaceae</taxon>
        <taxon>Epidendroideae</taxon>
        <taxon>Malaxideae</taxon>
        <taxon>Dendrobiinae</taxon>
        <taxon>Dendrobium</taxon>
    </lineage>
</organism>
<evidence type="ECO:0000256" key="3">
    <source>
        <dbReference type="ARBA" id="ARBA00023125"/>
    </source>
</evidence>